<name>A0A437NW86_9HYPH</name>
<evidence type="ECO:0000256" key="3">
    <source>
        <dbReference type="ARBA" id="ARBA00022898"/>
    </source>
</evidence>
<evidence type="ECO:0000256" key="5">
    <source>
        <dbReference type="ARBA" id="ARBA00023125"/>
    </source>
</evidence>
<evidence type="ECO:0000256" key="2">
    <source>
        <dbReference type="ARBA" id="ARBA00016004"/>
    </source>
</evidence>
<keyword evidence="5" id="KW-0238">DNA-binding</keyword>
<dbReference type="InterPro" id="IPR036390">
    <property type="entry name" value="WH_DNA-bd_sf"/>
</dbReference>
<reference evidence="9 10" key="1">
    <citation type="submission" date="2019-01" db="EMBL/GenBank/DDBJ databases">
        <authorList>
            <person name="Chen W.-M."/>
        </authorList>
    </citation>
    <scope>NUCLEOTIDE SEQUENCE [LARGE SCALE GENOMIC DNA]</scope>
    <source>
        <strain evidence="9 10">TER-1</strain>
    </source>
</reference>
<dbReference type="EMBL" id="SACP01000033">
    <property type="protein sequence ID" value="RVU14266.1"/>
    <property type="molecule type" value="Genomic_DNA"/>
</dbReference>
<evidence type="ECO:0000256" key="4">
    <source>
        <dbReference type="ARBA" id="ARBA00023015"/>
    </source>
</evidence>
<dbReference type="InterPro" id="IPR015424">
    <property type="entry name" value="PyrdxlP-dep_Trfase"/>
</dbReference>
<dbReference type="Pfam" id="PF00155">
    <property type="entry name" value="Aminotran_1_2"/>
    <property type="match status" value="1"/>
</dbReference>
<gene>
    <name evidence="9" type="ORF">EOE48_24090</name>
</gene>
<dbReference type="PANTHER" id="PTHR46577:SF1">
    <property type="entry name" value="HTH-TYPE TRANSCRIPTIONAL REGULATORY PROTEIN GABR"/>
    <property type="match status" value="1"/>
</dbReference>
<dbReference type="PROSITE" id="PS50949">
    <property type="entry name" value="HTH_GNTR"/>
    <property type="match status" value="1"/>
</dbReference>
<dbReference type="Gene3D" id="3.40.640.10">
    <property type="entry name" value="Type I PLP-dependent aspartate aminotransferase-like (Major domain)"/>
    <property type="match status" value="1"/>
</dbReference>
<dbReference type="OrthoDB" id="9808770at2"/>
<evidence type="ECO:0000313" key="10">
    <source>
        <dbReference type="Proteomes" id="UP000286997"/>
    </source>
</evidence>
<comment type="similarity">
    <text evidence="1">In the C-terminal section; belongs to the class-I pyridoxal-phosphate-dependent aminotransferase family.</text>
</comment>
<dbReference type="SUPFAM" id="SSF53383">
    <property type="entry name" value="PLP-dependent transferases"/>
    <property type="match status" value="1"/>
</dbReference>
<dbReference type="InterPro" id="IPR015421">
    <property type="entry name" value="PyrdxlP-dep_Trfase_major"/>
</dbReference>
<protein>
    <recommendedName>
        <fullName evidence="2">8-amino-7-oxononanoate synthase</fullName>
    </recommendedName>
    <alternativeName>
        <fullName evidence="7">Alpha-oxoamine synthase</fullName>
    </alternativeName>
</protein>
<keyword evidence="6" id="KW-0804">Transcription</keyword>
<dbReference type="Proteomes" id="UP000286997">
    <property type="component" value="Unassembled WGS sequence"/>
</dbReference>
<dbReference type="InterPro" id="IPR004839">
    <property type="entry name" value="Aminotransferase_I/II_large"/>
</dbReference>
<dbReference type="GO" id="GO:0008483">
    <property type="term" value="F:transaminase activity"/>
    <property type="evidence" value="ECO:0007669"/>
    <property type="project" value="UniProtKB-KW"/>
</dbReference>
<evidence type="ECO:0000256" key="7">
    <source>
        <dbReference type="ARBA" id="ARBA00031658"/>
    </source>
</evidence>
<accession>A0A437NW86</accession>
<sequence length="483" mass="50163">MPEGQRMSAVLADLLGHDLPRTQGLAEALTARLRGLVAGGALAPGTMLPSSRRLADDLGVSRNTVTAAFGQLAAEGYLVVRQGCRPVVAPGTGLAGPVPGRPPAGAAAMPRLSAWAAALPPAPASATLRPFRTGFGDPREFPHAAWARCLRDAARRSPAGPPAANAPALQAGLRDHLAAQRGVRAEPDRVVILPTARAALTLVAALVLDPGDPAWIEEPGYPGIREALAAAGARVVPVPVDAHGLTLPRDSPVPKLVVVTPSHQFPTGCLMPVARRRDLLRAADAAGALILEDDYDGEFHFDGAPVPALQALTGADRAIYAGTFAKATSPAVRVGYMVVPRPLLPVALAAQRHLGLTAAPQVQEALALFLGRGLYRAHLRRTRRLYRERRDHLVAALRKTCGDRIAVEAPAGGLQVLARLRDGTADAAAAARAGARGLDVLALSRLHAGPPGDAAGLLLGFAAWRPAELTEAVARLDAALRDA</sequence>
<keyword evidence="9" id="KW-0808">Transferase</keyword>
<dbReference type="SMART" id="SM00345">
    <property type="entry name" value="HTH_GNTR"/>
    <property type="match status" value="1"/>
</dbReference>
<proteinExistence type="inferred from homology"/>
<dbReference type="PANTHER" id="PTHR46577">
    <property type="entry name" value="HTH-TYPE TRANSCRIPTIONAL REGULATORY PROTEIN GABR"/>
    <property type="match status" value="1"/>
</dbReference>
<evidence type="ECO:0000256" key="1">
    <source>
        <dbReference type="ARBA" id="ARBA00005384"/>
    </source>
</evidence>
<dbReference type="AlphaFoldDB" id="A0A437NW86"/>
<evidence type="ECO:0000259" key="8">
    <source>
        <dbReference type="PROSITE" id="PS50949"/>
    </source>
</evidence>
<keyword evidence="3" id="KW-0663">Pyridoxal phosphate</keyword>
<dbReference type="CDD" id="cd07377">
    <property type="entry name" value="WHTH_GntR"/>
    <property type="match status" value="1"/>
</dbReference>
<dbReference type="InterPro" id="IPR036388">
    <property type="entry name" value="WH-like_DNA-bd_sf"/>
</dbReference>
<organism evidence="9 10">
    <name type="scientific">Methylobacterium oryzihabitans</name>
    <dbReference type="NCBI Taxonomy" id="2499852"/>
    <lineage>
        <taxon>Bacteria</taxon>
        <taxon>Pseudomonadati</taxon>
        <taxon>Pseudomonadota</taxon>
        <taxon>Alphaproteobacteria</taxon>
        <taxon>Hyphomicrobiales</taxon>
        <taxon>Methylobacteriaceae</taxon>
        <taxon>Methylobacterium</taxon>
    </lineage>
</organism>
<comment type="caution">
    <text evidence="9">The sequence shown here is derived from an EMBL/GenBank/DDBJ whole genome shotgun (WGS) entry which is preliminary data.</text>
</comment>
<dbReference type="GO" id="GO:0003677">
    <property type="term" value="F:DNA binding"/>
    <property type="evidence" value="ECO:0007669"/>
    <property type="project" value="UniProtKB-KW"/>
</dbReference>
<dbReference type="InterPro" id="IPR051446">
    <property type="entry name" value="HTH_trans_reg/aminotransferase"/>
</dbReference>
<dbReference type="CDD" id="cd00609">
    <property type="entry name" value="AAT_like"/>
    <property type="match status" value="1"/>
</dbReference>
<dbReference type="Pfam" id="PF00392">
    <property type="entry name" value="GntR"/>
    <property type="match status" value="1"/>
</dbReference>
<dbReference type="PRINTS" id="PR00035">
    <property type="entry name" value="HTHGNTR"/>
</dbReference>
<dbReference type="InterPro" id="IPR000524">
    <property type="entry name" value="Tscrpt_reg_HTH_GntR"/>
</dbReference>
<evidence type="ECO:0000313" key="9">
    <source>
        <dbReference type="EMBL" id="RVU14266.1"/>
    </source>
</evidence>
<evidence type="ECO:0000256" key="6">
    <source>
        <dbReference type="ARBA" id="ARBA00023163"/>
    </source>
</evidence>
<dbReference type="GO" id="GO:0003700">
    <property type="term" value="F:DNA-binding transcription factor activity"/>
    <property type="evidence" value="ECO:0007669"/>
    <property type="project" value="InterPro"/>
</dbReference>
<dbReference type="GO" id="GO:0030170">
    <property type="term" value="F:pyridoxal phosphate binding"/>
    <property type="evidence" value="ECO:0007669"/>
    <property type="project" value="InterPro"/>
</dbReference>
<dbReference type="SUPFAM" id="SSF46785">
    <property type="entry name" value="Winged helix' DNA-binding domain"/>
    <property type="match status" value="1"/>
</dbReference>
<keyword evidence="4" id="KW-0805">Transcription regulation</keyword>
<feature type="domain" description="HTH gntR-type" evidence="8">
    <location>
        <begin position="23"/>
        <end position="91"/>
    </location>
</feature>
<keyword evidence="10" id="KW-1185">Reference proteome</keyword>
<keyword evidence="9" id="KW-0032">Aminotransferase</keyword>
<dbReference type="Gene3D" id="1.10.10.10">
    <property type="entry name" value="Winged helix-like DNA-binding domain superfamily/Winged helix DNA-binding domain"/>
    <property type="match status" value="1"/>
</dbReference>